<keyword evidence="2" id="KW-1185">Reference proteome</keyword>
<dbReference type="Proteomes" id="UP000767291">
    <property type="component" value="Unassembled WGS sequence"/>
</dbReference>
<evidence type="ECO:0000313" key="1">
    <source>
        <dbReference type="EMBL" id="MBP1854537.1"/>
    </source>
</evidence>
<name>A0ABS4E9D7_9FIRM</name>
<comment type="caution">
    <text evidence="1">The sequence shown here is derived from an EMBL/GenBank/DDBJ whole genome shotgun (WGS) entry which is preliminary data.</text>
</comment>
<dbReference type="EMBL" id="JAGGJX010000001">
    <property type="protein sequence ID" value="MBP1854537.1"/>
    <property type="molecule type" value="Genomic_DNA"/>
</dbReference>
<accession>A0ABS4E9D7</accession>
<evidence type="ECO:0000313" key="2">
    <source>
        <dbReference type="Proteomes" id="UP000767291"/>
    </source>
</evidence>
<proteinExistence type="predicted"/>
<sequence length="38" mass="4448">MINTAPLICYLLVYYRDYKSIIKILTSYEIPEFKASSS</sequence>
<organism evidence="1 2">
    <name type="scientific">Metaclostridioides mangenotii</name>
    <dbReference type="NCBI Taxonomy" id="1540"/>
    <lineage>
        <taxon>Bacteria</taxon>
        <taxon>Bacillati</taxon>
        <taxon>Bacillota</taxon>
        <taxon>Clostridia</taxon>
        <taxon>Peptostreptococcales</taxon>
        <taxon>Peptostreptococcaceae</taxon>
        <taxon>Metaclostridioides</taxon>
    </lineage>
</organism>
<gene>
    <name evidence="1" type="ORF">J2Z43_000927</name>
</gene>
<protein>
    <submittedName>
        <fullName evidence="1">Uncharacterized protein</fullName>
    </submittedName>
</protein>
<reference evidence="1 2" key="1">
    <citation type="submission" date="2021-03" db="EMBL/GenBank/DDBJ databases">
        <title>Genomic Encyclopedia of Type Strains, Phase IV (KMG-IV): sequencing the most valuable type-strain genomes for metagenomic binning, comparative biology and taxonomic classification.</title>
        <authorList>
            <person name="Goeker M."/>
        </authorList>
    </citation>
    <scope>NUCLEOTIDE SEQUENCE [LARGE SCALE GENOMIC DNA]</scope>
    <source>
        <strain evidence="1 2">DSM 1289</strain>
    </source>
</reference>